<reference evidence="2" key="1">
    <citation type="submission" date="2022-12" db="EMBL/GenBank/DDBJ databases">
        <authorList>
            <person name="Wang J."/>
        </authorList>
    </citation>
    <scope>NUCLEOTIDE SEQUENCE</scope>
    <source>
        <strain evidence="2">HY-42-06</strain>
    </source>
</reference>
<keyword evidence="1" id="KW-0472">Membrane</keyword>
<evidence type="ECO:0000313" key="3">
    <source>
        <dbReference type="Proteomes" id="UP001079657"/>
    </source>
</evidence>
<protein>
    <submittedName>
        <fullName evidence="2">Uncharacterized protein</fullName>
    </submittedName>
</protein>
<comment type="caution">
    <text evidence="2">The sequence shown here is derived from an EMBL/GenBank/DDBJ whole genome shotgun (WGS) entry which is preliminary data.</text>
</comment>
<proteinExistence type="predicted"/>
<keyword evidence="1" id="KW-1133">Transmembrane helix</keyword>
<dbReference type="EMBL" id="JAPQES010000007">
    <property type="protein sequence ID" value="MCY6372298.1"/>
    <property type="molecule type" value="Genomic_DNA"/>
</dbReference>
<dbReference type="RefSeq" id="WP_268051262.1">
    <property type="nucleotide sequence ID" value="NZ_JAPQES010000007.1"/>
</dbReference>
<keyword evidence="3" id="KW-1185">Reference proteome</keyword>
<dbReference type="Proteomes" id="UP001079657">
    <property type="component" value="Unassembled WGS sequence"/>
</dbReference>
<gene>
    <name evidence="2" type="ORF">OXH55_16830</name>
</gene>
<keyword evidence="1" id="KW-0812">Transmembrane</keyword>
<organism evidence="2 3">
    <name type="scientific">Clostridium ganghwense</name>
    <dbReference type="NCBI Taxonomy" id="312089"/>
    <lineage>
        <taxon>Bacteria</taxon>
        <taxon>Bacillati</taxon>
        <taxon>Bacillota</taxon>
        <taxon>Clostridia</taxon>
        <taxon>Eubacteriales</taxon>
        <taxon>Clostridiaceae</taxon>
        <taxon>Clostridium</taxon>
    </lineage>
</organism>
<sequence>MDIQKIIGLFIISIGLLVSALSIQLAQLTMYTDQLSNDFWTEYTKYLPLIVCLLISIAIIIGIFLVIKNSKN</sequence>
<feature type="transmembrane region" description="Helical" evidence="1">
    <location>
        <begin position="46"/>
        <end position="67"/>
    </location>
</feature>
<evidence type="ECO:0000256" key="1">
    <source>
        <dbReference type="SAM" id="Phobius"/>
    </source>
</evidence>
<accession>A0ABT4CV24</accession>
<evidence type="ECO:0000313" key="2">
    <source>
        <dbReference type="EMBL" id="MCY6372298.1"/>
    </source>
</evidence>
<name>A0ABT4CV24_9CLOT</name>
<feature type="transmembrane region" description="Helical" evidence="1">
    <location>
        <begin position="7"/>
        <end position="26"/>
    </location>
</feature>